<dbReference type="GO" id="GO:0003735">
    <property type="term" value="F:structural constituent of ribosome"/>
    <property type="evidence" value="ECO:0007669"/>
    <property type="project" value="InterPro"/>
</dbReference>
<dbReference type="InterPro" id="IPR031310">
    <property type="entry name" value="Ribosomal_uL5_N"/>
</dbReference>
<evidence type="ECO:0000256" key="2">
    <source>
        <dbReference type="ARBA" id="ARBA00022980"/>
    </source>
</evidence>
<sequence>MKIRMRRAEDYASDSAAGDSDDNLKILLISRSTTSMDKDTRAWKSYEREGQDGKKEGGFKRVYLNQEGAPGSRRGSLVSLTGADAHADREYIQAAALLSQSALYPKELVNEHPVGPAMVHPLKLQLKDQAGEIFPNQDSSLPWLLGWDFKNFSSEVSSQPSSHAKNGFREETIKSNERDRGPKLVLNISVGESGDRLTRAAKVLERLSGQSLVFSKARYTVRSFGIGRNEKIACYVIVRGDKAIRFC</sequence>
<name>A0AAV1RIV2_9ROSI</name>
<dbReference type="GO" id="GO:0005840">
    <property type="term" value="C:ribosome"/>
    <property type="evidence" value="ECO:0007669"/>
    <property type="project" value="UniProtKB-KW"/>
</dbReference>
<dbReference type="Gene3D" id="3.30.1440.10">
    <property type="match status" value="1"/>
</dbReference>
<dbReference type="InterPro" id="IPR022803">
    <property type="entry name" value="Ribosomal_uL5_dom_sf"/>
</dbReference>
<dbReference type="InterPro" id="IPR002132">
    <property type="entry name" value="Ribosomal_uL5"/>
</dbReference>
<evidence type="ECO:0000256" key="3">
    <source>
        <dbReference type="ARBA" id="ARBA00023274"/>
    </source>
</evidence>
<evidence type="ECO:0000259" key="5">
    <source>
        <dbReference type="Pfam" id="PF00281"/>
    </source>
</evidence>
<feature type="region of interest" description="Disordered" evidence="4">
    <location>
        <begin position="156"/>
        <end position="178"/>
    </location>
</feature>
<feature type="domain" description="Large ribosomal subunit protein uL5 N-terminal" evidence="5">
    <location>
        <begin position="183"/>
        <end position="226"/>
    </location>
</feature>
<evidence type="ECO:0000313" key="6">
    <source>
        <dbReference type="EMBL" id="CAK7335247.1"/>
    </source>
</evidence>
<dbReference type="AlphaFoldDB" id="A0AAV1RIV2"/>
<comment type="caution">
    <text evidence="6">The sequence shown here is derived from an EMBL/GenBank/DDBJ whole genome shotgun (WGS) entry which is preliminary data.</text>
</comment>
<dbReference type="SUPFAM" id="SSF55282">
    <property type="entry name" value="RL5-like"/>
    <property type="match status" value="1"/>
</dbReference>
<dbReference type="PANTHER" id="PTHR11994">
    <property type="entry name" value="60S RIBOSOMAL PROTEIN L11-RELATED"/>
    <property type="match status" value="1"/>
</dbReference>
<keyword evidence="7" id="KW-1185">Reference proteome</keyword>
<proteinExistence type="inferred from homology"/>
<comment type="similarity">
    <text evidence="1">Belongs to the universal ribosomal protein uL5 family.</text>
</comment>
<dbReference type="EMBL" id="CAWUPB010000957">
    <property type="protein sequence ID" value="CAK7335247.1"/>
    <property type="molecule type" value="Genomic_DNA"/>
</dbReference>
<dbReference type="PROSITE" id="PS00358">
    <property type="entry name" value="RIBOSOMAL_L5"/>
    <property type="match status" value="1"/>
</dbReference>
<evidence type="ECO:0000313" key="7">
    <source>
        <dbReference type="Proteomes" id="UP001314170"/>
    </source>
</evidence>
<dbReference type="GO" id="GO:1990904">
    <property type="term" value="C:ribonucleoprotein complex"/>
    <property type="evidence" value="ECO:0007669"/>
    <property type="project" value="UniProtKB-KW"/>
</dbReference>
<dbReference type="Proteomes" id="UP001314170">
    <property type="component" value="Unassembled WGS sequence"/>
</dbReference>
<keyword evidence="3" id="KW-0687">Ribonucleoprotein</keyword>
<dbReference type="Pfam" id="PF00281">
    <property type="entry name" value="Ribosomal_L5"/>
    <property type="match status" value="1"/>
</dbReference>
<dbReference type="GO" id="GO:0006412">
    <property type="term" value="P:translation"/>
    <property type="evidence" value="ECO:0007669"/>
    <property type="project" value="InterPro"/>
</dbReference>
<keyword evidence="2" id="KW-0689">Ribosomal protein</keyword>
<accession>A0AAV1RIV2</accession>
<evidence type="ECO:0000256" key="4">
    <source>
        <dbReference type="SAM" id="MobiDB-lite"/>
    </source>
</evidence>
<protein>
    <recommendedName>
        <fullName evidence="5">Large ribosomal subunit protein uL5 N-terminal domain-containing protein</fullName>
    </recommendedName>
</protein>
<gene>
    <name evidence="6" type="ORF">DCAF_LOCUS10283</name>
</gene>
<feature type="compositionally biased region" description="Basic and acidic residues" evidence="4">
    <location>
        <begin position="167"/>
        <end position="178"/>
    </location>
</feature>
<organism evidence="6 7">
    <name type="scientific">Dovyalis caffra</name>
    <dbReference type="NCBI Taxonomy" id="77055"/>
    <lineage>
        <taxon>Eukaryota</taxon>
        <taxon>Viridiplantae</taxon>
        <taxon>Streptophyta</taxon>
        <taxon>Embryophyta</taxon>
        <taxon>Tracheophyta</taxon>
        <taxon>Spermatophyta</taxon>
        <taxon>Magnoliopsida</taxon>
        <taxon>eudicotyledons</taxon>
        <taxon>Gunneridae</taxon>
        <taxon>Pentapetalae</taxon>
        <taxon>rosids</taxon>
        <taxon>fabids</taxon>
        <taxon>Malpighiales</taxon>
        <taxon>Salicaceae</taxon>
        <taxon>Flacourtieae</taxon>
        <taxon>Dovyalis</taxon>
    </lineage>
</organism>
<evidence type="ECO:0000256" key="1">
    <source>
        <dbReference type="ARBA" id="ARBA00008553"/>
    </source>
</evidence>
<dbReference type="InterPro" id="IPR020929">
    <property type="entry name" value="Ribosomal_uL5_CS"/>
</dbReference>
<reference evidence="6 7" key="1">
    <citation type="submission" date="2024-01" db="EMBL/GenBank/DDBJ databases">
        <authorList>
            <person name="Waweru B."/>
        </authorList>
    </citation>
    <scope>NUCLEOTIDE SEQUENCE [LARGE SCALE GENOMIC DNA]</scope>
</reference>